<feature type="region of interest" description="Disordered" evidence="1">
    <location>
        <begin position="211"/>
        <end position="235"/>
    </location>
</feature>
<evidence type="ECO:0000313" key="3">
    <source>
        <dbReference type="Proteomes" id="UP000741360"/>
    </source>
</evidence>
<reference evidence="2" key="1">
    <citation type="submission" date="2020-07" db="EMBL/GenBank/DDBJ databases">
        <title>Huge and variable diversity of episymbiotic CPR bacteria and DPANN archaea in groundwater ecosystems.</title>
        <authorList>
            <person name="He C.Y."/>
            <person name="Keren R."/>
            <person name="Whittaker M."/>
            <person name="Farag I.F."/>
            <person name="Doudna J."/>
            <person name="Cate J.H.D."/>
            <person name="Banfield J.F."/>
        </authorList>
    </citation>
    <scope>NUCLEOTIDE SEQUENCE</scope>
    <source>
        <strain evidence="2">NC_groundwater_717_Ag_S-0.2um_59_8</strain>
    </source>
</reference>
<sequence length="235" mass="25146">MSKGSTERMSPETFVEELKALISANLAGNVQLMARINELVKAATARQKEPIDASTLFARWMEFNLASYSVISTQGMALLNGIVSAAEQALGTKARPAPEPGPSAEQKVEMRLEGRQGERVTAPFLVENRYDRALDVAFQASDLVPGSGRALPASHISFEPATLMVAPKGQAVVNAAVTLTKDFVVGQTYSTTIRVLGFQAKEVALAITVRPPGKEAKPAGQTVKRAKPAKKRRAS</sequence>
<dbReference type="AlphaFoldDB" id="A0A932M166"/>
<dbReference type="Proteomes" id="UP000741360">
    <property type="component" value="Unassembled WGS sequence"/>
</dbReference>
<evidence type="ECO:0000256" key="1">
    <source>
        <dbReference type="SAM" id="MobiDB-lite"/>
    </source>
</evidence>
<dbReference type="EMBL" id="JACPSX010000227">
    <property type="protein sequence ID" value="MBI3015728.1"/>
    <property type="molecule type" value="Genomic_DNA"/>
</dbReference>
<gene>
    <name evidence="2" type="ORF">HYY65_11885</name>
</gene>
<proteinExistence type="predicted"/>
<protein>
    <submittedName>
        <fullName evidence="2">Uncharacterized protein</fullName>
    </submittedName>
</protein>
<organism evidence="2 3">
    <name type="scientific">Tectimicrobiota bacterium</name>
    <dbReference type="NCBI Taxonomy" id="2528274"/>
    <lineage>
        <taxon>Bacteria</taxon>
        <taxon>Pseudomonadati</taxon>
        <taxon>Nitrospinota/Tectimicrobiota group</taxon>
        <taxon>Candidatus Tectimicrobiota</taxon>
    </lineage>
</organism>
<feature type="compositionally biased region" description="Basic residues" evidence="1">
    <location>
        <begin position="224"/>
        <end position="235"/>
    </location>
</feature>
<accession>A0A932M166</accession>
<evidence type="ECO:0000313" key="2">
    <source>
        <dbReference type="EMBL" id="MBI3015728.1"/>
    </source>
</evidence>
<comment type="caution">
    <text evidence="2">The sequence shown here is derived from an EMBL/GenBank/DDBJ whole genome shotgun (WGS) entry which is preliminary data.</text>
</comment>
<name>A0A932M166_UNCTE</name>